<sequence>IFLLFGPALLFFFSNKWWPSLGQWKNWGAGDDWVSYQLFARKIIIEGEWLRAGEGVFVLQPFYRYFVGICHGLFGQSAFVQSMV</sequence>
<protein>
    <submittedName>
        <fullName evidence="1">Uncharacterized protein</fullName>
    </submittedName>
</protein>
<dbReference type="EMBL" id="PFSY01000057">
    <property type="protein sequence ID" value="PJC02099.1"/>
    <property type="molecule type" value="Genomic_DNA"/>
</dbReference>
<accession>A0A2M8DRV7</accession>
<dbReference type="Proteomes" id="UP000230136">
    <property type="component" value="Unassembled WGS sequence"/>
</dbReference>
<feature type="non-terminal residue" evidence="1">
    <location>
        <position position="84"/>
    </location>
</feature>
<evidence type="ECO:0000313" key="1">
    <source>
        <dbReference type="EMBL" id="PJC02099.1"/>
    </source>
</evidence>
<name>A0A2M8DRV7_9BACT</name>
<dbReference type="AlphaFoldDB" id="A0A2M8DRV7"/>
<feature type="non-terminal residue" evidence="1">
    <location>
        <position position="1"/>
    </location>
</feature>
<gene>
    <name evidence="1" type="ORF">CO073_01260</name>
</gene>
<reference evidence="2" key="1">
    <citation type="submission" date="2017-09" db="EMBL/GenBank/DDBJ databases">
        <title>Depth-based differentiation of microbial function through sediment-hosted aquifers and enrichment of novel symbionts in the deep terrestrial subsurface.</title>
        <authorList>
            <person name="Probst A.J."/>
            <person name="Ladd B."/>
            <person name="Jarett J.K."/>
            <person name="Geller-Mcgrath D.E."/>
            <person name="Sieber C.M.K."/>
            <person name="Emerson J.B."/>
            <person name="Anantharaman K."/>
            <person name="Thomas B.C."/>
            <person name="Malmstrom R."/>
            <person name="Stieglmeier M."/>
            <person name="Klingl A."/>
            <person name="Woyke T."/>
            <person name="Ryan C.M."/>
            <person name="Banfield J.F."/>
        </authorList>
    </citation>
    <scope>NUCLEOTIDE SEQUENCE [LARGE SCALE GENOMIC DNA]</scope>
</reference>
<comment type="caution">
    <text evidence="1">The sequence shown here is derived from an EMBL/GenBank/DDBJ whole genome shotgun (WGS) entry which is preliminary data.</text>
</comment>
<evidence type="ECO:0000313" key="2">
    <source>
        <dbReference type="Proteomes" id="UP000230136"/>
    </source>
</evidence>
<organism evidence="1 2">
    <name type="scientific">Candidatus Komeilibacteria bacterium CG_4_9_14_0_8_um_filter_36_9</name>
    <dbReference type="NCBI Taxonomy" id="1974473"/>
    <lineage>
        <taxon>Bacteria</taxon>
        <taxon>Candidatus Komeiliibacteriota</taxon>
    </lineage>
</organism>
<proteinExistence type="predicted"/>